<dbReference type="Gene3D" id="3.40.50.11530">
    <property type="match status" value="1"/>
</dbReference>
<keyword evidence="6 9" id="KW-0472">Membrane</keyword>
<keyword evidence="5 9" id="KW-1133">Transmembrane helix</keyword>
<proteinExistence type="predicted"/>
<evidence type="ECO:0000256" key="9">
    <source>
        <dbReference type="SAM" id="Phobius"/>
    </source>
</evidence>
<feature type="transmembrane region" description="Helical" evidence="9">
    <location>
        <begin position="301"/>
        <end position="321"/>
    </location>
</feature>
<feature type="chain" id="PRO_5035147814" evidence="10">
    <location>
        <begin position="25"/>
        <end position="415"/>
    </location>
</feature>
<evidence type="ECO:0000256" key="7">
    <source>
        <dbReference type="ARBA" id="ARBA00023170"/>
    </source>
</evidence>
<dbReference type="InterPro" id="IPR013568">
    <property type="entry name" value="SEFIR_dom"/>
</dbReference>
<feature type="non-terminal residue" evidence="13">
    <location>
        <position position="1"/>
    </location>
</feature>
<dbReference type="Gene3D" id="2.60.40.2160">
    <property type="entry name" value="Interleukin-17 receptor A/B, fibronectin-III-like domain 1"/>
    <property type="match status" value="1"/>
</dbReference>
<dbReference type="Pfam" id="PF16556">
    <property type="entry name" value="IL17R_fnIII_D1"/>
    <property type="match status" value="1"/>
</dbReference>
<keyword evidence="8" id="KW-0325">Glycoprotein</keyword>
<feature type="signal peptide" evidence="10">
    <location>
        <begin position="1"/>
        <end position="24"/>
    </location>
</feature>
<accession>A0A8J4U8F5</accession>
<evidence type="ECO:0000256" key="5">
    <source>
        <dbReference type="ARBA" id="ARBA00022989"/>
    </source>
</evidence>
<evidence type="ECO:0000313" key="13">
    <source>
        <dbReference type="EMBL" id="KAF5907234.1"/>
    </source>
</evidence>
<evidence type="ECO:0000256" key="6">
    <source>
        <dbReference type="ARBA" id="ARBA00023136"/>
    </source>
</evidence>
<dbReference type="Proteomes" id="UP000727407">
    <property type="component" value="Unassembled WGS sequence"/>
</dbReference>
<keyword evidence="3 9" id="KW-0812">Transmembrane</keyword>
<gene>
    <name evidence="13" type="primary">il17rb</name>
    <name evidence="13" type="ORF">DAT39_003068</name>
</gene>
<evidence type="ECO:0000256" key="3">
    <source>
        <dbReference type="ARBA" id="ARBA00022692"/>
    </source>
</evidence>
<comment type="caution">
    <text evidence="13">The sequence shown here is derived from an EMBL/GenBank/DDBJ whole genome shotgun (WGS) entry which is preliminary data.</text>
</comment>
<protein>
    <submittedName>
        <fullName evidence="13">Interleukin-17 receptor B isoform X1</fullName>
    </submittedName>
</protein>
<keyword evidence="2" id="KW-1003">Cell membrane</keyword>
<dbReference type="AlphaFoldDB" id="A0A8J4U8F5"/>
<evidence type="ECO:0000259" key="12">
    <source>
        <dbReference type="Pfam" id="PF16556"/>
    </source>
</evidence>
<dbReference type="InterPro" id="IPR032356">
    <property type="entry name" value="IL17R_A/B_N"/>
</dbReference>
<sequence>MELIISISALSLCLFHLTASVTTAVNIVVTCTKTNDYNEDLTPDEWLTPPQSNPSPLRDLNISFIPLNGTDSLALDIAWSINIDSSVHSISGTWIEVNTDVTYRCEYQPPFTSKQAHVDDLEQLWFNFTTTDIDIAPSDPYEVTVYNLPQAPTNARQTYSKWEMKIAPGCEHELMRHHSACLKKQQEPSIPNNDDWDITTVWIKDEIQVKFSPLLGSNKYEIRLRRGTHILNYSEVNANGEFEELKANLNFSGPCENLTIWITPFYDHCGFICKSEFRNIDCGVPSTATSTEEPKENQPSAILICTGCAAVVILLIIWQFWIQKRSGYSKSGLDSAGSVGVLVVYPAVDSVFQNAVMAIADFLQCHRELNVIIDMWQRGSLAEQGTLRWLNSQVICADKVLIILPPQKNESSNDT</sequence>
<dbReference type="GO" id="GO:0030368">
    <property type="term" value="F:interleukin-17 receptor activity"/>
    <property type="evidence" value="ECO:0007669"/>
    <property type="project" value="InterPro"/>
</dbReference>
<dbReference type="OrthoDB" id="8963084at2759"/>
<evidence type="ECO:0000256" key="8">
    <source>
        <dbReference type="ARBA" id="ARBA00023180"/>
    </source>
</evidence>
<evidence type="ECO:0000256" key="10">
    <source>
        <dbReference type="SAM" id="SignalP"/>
    </source>
</evidence>
<dbReference type="InterPro" id="IPR039465">
    <property type="entry name" value="IL-17_rcpt-like"/>
</dbReference>
<keyword evidence="14" id="KW-1185">Reference proteome</keyword>
<evidence type="ECO:0000313" key="14">
    <source>
        <dbReference type="Proteomes" id="UP000727407"/>
    </source>
</evidence>
<organism evidence="13 14">
    <name type="scientific">Clarias magur</name>
    <name type="common">Asian catfish</name>
    <name type="synonym">Macropteronotus magur</name>
    <dbReference type="NCBI Taxonomy" id="1594786"/>
    <lineage>
        <taxon>Eukaryota</taxon>
        <taxon>Metazoa</taxon>
        <taxon>Chordata</taxon>
        <taxon>Craniata</taxon>
        <taxon>Vertebrata</taxon>
        <taxon>Euteleostomi</taxon>
        <taxon>Actinopterygii</taxon>
        <taxon>Neopterygii</taxon>
        <taxon>Teleostei</taxon>
        <taxon>Ostariophysi</taxon>
        <taxon>Siluriformes</taxon>
        <taxon>Clariidae</taxon>
        <taxon>Clarias</taxon>
    </lineage>
</organism>
<feature type="domain" description="SEFIR" evidence="11">
    <location>
        <begin position="341"/>
        <end position="407"/>
    </location>
</feature>
<dbReference type="EMBL" id="QNUK01000024">
    <property type="protein sequence ID" value="KAF5907234.1"/>
    <property type="molecule type" value="Genomic_DNA"/>
</dbReference>
<name>A0A8J4U8F5_CLAMG</name>
<evidence type="ECO:0000256" key="4">
    <source>
        <dbReference type="ARBA" id="ARBA00022729"/>
    </source>
</evidence>
<dbReference type="GO" id="GO:0005886">
    <property type="term" value="C:plasma membrane"/>
    <property type="evidence" value="ECO:0007669"/>
    <property type="project" value="UniProtKB-SubCell"/>
</dbReference>
<keyword evidence="7 13" id="KW-0675">Receptor</keyword>
<dbReference type="PANTHER" id="PTHR15583:SF11">
    <property type="entry name" value="INTERLEUKIN-17 RECEPTOR B"/>
    <property type="match status" value="1"/>
</dbReference>
<feature type="domain" description="IL17RA/B N-terminal" evidence="12">
    <location>
        <begin position="43"/>
        <end position="182"/>
    </location>
</feature>
<evidence type="ECO:0000259" key="11">
    <source>
        <dbReference type="Pfam" id="PF08357"/>
    </source>
</evidence>
<dbReference type="InterPro" id="IPR038683">
    <property type="entry name" value="IL17RA/B_FnIII-like_1_sf"/>
</dbReference>
<dbReference type="Pfam" id="PF08357">
    <property type="entry name" value="SEFIR"/>
    <property type="match status" value="1"/>
</dbReference>
<reference evidence="13" key="1">
    <citation type="submission" date="2020-07" db="EMBL/GenBank/DDBJ databases">
        <title>Clarias magur genome sequencing, assembly and annotation.</title>
        <authorList>
            <person name="Kushwaha B."/>
            <person name="Kumar R."/>
            <person name="Das P."/>
            <person name="Joshi C.G."/>
            <person name="Kumar D."/>
            <person name="Nagpure N.S."/>
            <person name="Pandey M."/>
            <person name="Agarwal S."/>
            <person name="Srivastava S."/>
            <person name="Singh M."/>
            <person name="Sahoo L."/>
            <person name="Jayasankar P."/>
            <person name="Meher P.K."/>
            <person name="Koringa P.G."/>
            <person name="Iquebal M.A."/>
            <person name="Das S.P."/>
            <person name="Bit A."/>
            <person name="Patnaik S."/>
            <person name="Patel N."/>
            <person name="Shah T.M."/>
            <person name="Hinsu A."/>
            <person name="Jena J.K."/>
        </authorList>
    </citation>
    <scope>NUCLEOTIDE SEQUENCE</scope>
    <source>
        <strain evidence="13">CIFAMagur01</strain>
        <tissue evidence="13">Testis</tissue>
    </source>
</reference>
<evidence type="ECO:0000256" key="2">
    <source>
        <dbReference type="ARBA" id="ARBA00022475"/>
    </source>
</evidence>
<evidence type="ECO:0000256" key="1">
    <source>
        <dbReference type="ARBA" id="ARBA00004251"/>
    </source>
</evidence>
<dbReference type="PANTHER" id="PTHR15583">
    <property type="entry name" value="INTERLEUKIN-17 RECEPTOR"/>
    <property type="match status" value="1"/>
</dbReference>
<keyword evidence="4 10" id="KW-0732">Signal</keyword>
<comment type="subcellular location">
    <subcellularLocation>
        <location evidence="1">Cell membrane</location>
        <topology evidence="1">Single-pass type I membrane protein</topology>
    </subcellularLocation>
</comment>